<evidence type="ECO:0000256" key="7">
    <source>
        <dbReference type="ARBA" id="ARBA00022741"/>
    </source>
</evidence>
<dbReference type="GO" id="GO:0006355">
    <property type="term" value="P:regulation of DNA-templated transcription"/>
    <property type="evidence" value="ECO:0007669"/>
    <property type="project" value="InterPro"/>
</dbReference>
<dbReference type="InterPro" id="IPR005467">
    <property type="entry name" value="His_kinase_dom"/>
</dbReference>
<evidence type="ECO:0000256" key="5">
    <source>
        <dbReference type="ARBA" id="ARBA00022553"/>
    </source>
</evidence>
<evidence type="ECO:0000256" key="9">
    <source>
        <dbReference type="ARBA" id="ARBA00022840"/>
    </source>
</evidence>
<keyword evidence="9" id="KW-0067">ATP-binding</keyword>
<feature type="transmembrane region" description="Helical" evidence="12">
    <location>
        <begin position="7"/>
        <end position="28"/>
    </location>
</feature>
<keyword evidence="12" id="KW-1133">Transmembrane helix</keyword>
<keyword evidence="12" id="KW-0812">Transmembrane</keyword>
<dbReference type="InterPro" id="IPR050351">
    <property type="entry name" value="BphY/WalK/GraS-like"/>
</dbReference>
<evidence type="ECO:0000313" key="14">
    <source>
        <dbReference type="EMBL" id="GGE37226.1"/>
    </source>
</evidence>
<dbReference type="Proteomes" id="UP000628775">
    <property type="component" value="Unassembled WGS sequence"/>
</dbReference>
<keyword evidence="10" id="KW-0902">Two-component regulatory system</keyword>
<evidence type="ECO:0000256" key="12">
    <source>
        <dbReference type="SAM" id="Phobius"/>
    </source>
</evidence>
<evidence type="ECO:0000256" key="1">
    <source>
        <dbReference type="ARBA" id="ARBA00000085"/>
    </source>
</evidence>
<dbReference type="PANTHER" id="PTHR45453:SF1">
    <property type="entry name" value="PHOSPHATE REGULON SENSOR PROTEIN PHOR"/>
    <property type="match status" value="1"/>
</dbReference>
<dbReference type="AlphaFoldDB" id="A0A8J2VS79"/>
<feature type="transmembrane region" description="Helical" evidence="12">
    <location>
        <begin position="34"/>
        <end position="57"/>
    </location>
</feature>
<dbReference type="NCBIfam" id="NF046044">
    <property type="entry name" value="PnpS"/>
    <property type="match status" value="1"/>
</dbReference>
<dbReference type="PRINTS" id="PR00344">
    <property type="entry name" value="BCTRLSENSOR"/>
</dbReference>
<proteinExistence type="predicted"/>
<dbReference type="SUPFAM" id="SSF47384">
    <property type="entry name" value="Homodimeric domain of signal transducing histidine kinase"/>
    <property type="match status" value="1"/>
</dbReference>
<evidence type="ECO:0000256" key="8">
    <source>
        <dbReference type="ARBA" id="ARBA00022777"/>
    </source>
</evidence>
<keyword evidence="6" id="KW-0808">Transferase</keyword>
<dbReference type="Gene3D" id="3.30.565.10">
    <property type="entry name" value="Histidine kinase-like ATPase, C-terminal domain"/>
    <property type="match status" value="1"/>
</dbReference>
<dbReference type="PANTHER" id="PTHR45453">
    <property type="entry name" value="PHOSPHATE REGULON SENSOR PROTEIN PHOR"/>
    <property type="match status" value="1"/>
</dbReference>
<dbReference type="InterPro" id="IPR036097">
    <property type="entry name" value="HisK_dim/P_sf"/>
</dbReference>
<dbReference type="Pfam" id="PF00512">
    <property type="entry name" value="HisKA"/>
    <property type="match status" value="1"/>
</dbReference>
<dbReference type="SMART" id="SM00387">
    <property type="entry name" value="HATPase_c"/>
    <property type="match status" value="1"/>
</dbReference>
<dbReference type="SUPFAM" id="SSF55785">
    <property type="entry name" value="PYP-like sensor domain (PAS domain)"/>
    <property type="match status" value="1"/>
</dbReference>
<dbReference type="PROSITE" id="PS51257">
    <property type="entry name" value="PROKAR_LIPOPROTEIN"/>
    <property type="match status" value="1"/>
</dbReference>
<evidence type="ECO:0000256" key="3">
    <source>
        <dbReference type="ARBA" id="ARBA00012438"/>
    </source>
</evidence>
<dbReference type="InterPro" id="IPR036890">
    <property type="entry name" value="HATPase_C_sf"/>
</dbReference>
<gene>
    <name evidence="14" type="ORF">GCM10011391_15170</name>
</gene>
<evidence type="ECO:0000256" key="6">
    <source>
        <dbReference type="ARBA" id="ARBA00022679"/>
    </source>
</evidence>
<reference evidence="14" key="1">
    <citation type="journal article" date="2014" name="Int. J. Syst. Evol. Microbiol.">
        <title>Complete genome sequence of Corynebacterium casei LMG S-19264T (=DSM 44701T), isolated from a smear-ripened cheese.</title>
        <authorList>
            <consortium name="US DOE Joint Genome Institute (JGI-PGF)"/>
            <person name="Walter F."/>
            <person name="Albersmeier A."/>
            <person name="Kalinowski J."/>
            <person name="Ruckert C."/>
        </authorList>
    </citation>
    <scope>NUCLEOTIDE SEQUENCE</scope>
    <source>
        <strain evidence="14">CGMCC 1.15371</strain>
    </source>
</reference>
<evidence type="ECO:0000256" key="11">
    <source>
        <dbReference type="ARBA" id="ARBA00023136"/>
    </source>
</evidence>
<name>A0A8J2VS79_9BACL</name>
<organism evidence="14 15">
    <name type="scientific">Pullulanibacillus camelliae</name>
    <dbReference type="NCBI Taxonomy" id="1707096"/>
    <lineage>
        <taxon>Bacteria</taxon>
        <taxon>Bacillati</taxon>
        <taxon>Bacillota</taxon>
        <taxon>Bacilli</taxon>
        <taxon>Bacillales</taxon>
        <taxon>Sporolactobacillaceae</taxon>
        <taxon>Pullulanibacillus</taxon>
    </lineage>
</organism>
<dbReference type="SUPFAM" id="SSF55874">
    <property type="entry name" value="ATPase domain of HSP90 chaperone/DNA topoisomerase II/histidine kinase"/>
    <property type="match status" value="1"/>
</dbReference>
<dbReference type="PROSITE" id="PS50109">
    <property type="entry name" value="HIS_KIN"/>
    <property type="match status" value="1"/>
</dbReference>
<dbReference type="InterPro" id="IPR035965">
    <property type="entry name" value="PAS-like_dom_sf"/>
</dbReference>
<dbReference type="FunFam" id="1.10.287.130:FF:000008">
    <property type="entry name" value="Two-component sensor histidine kinase"/>
    <property type="match status" value="1"/>
</dbReference>
<dbReference type="Pfam" id="PF00989">
    <property type="entry name" value="PAS"/>
    <property type="match status" value="1"/>
</dbReference>
<dbReference type="InterPro" id="IPR004358">
    <property type="entry name" value="Sig_transdc_His_kin-like_C"/>
</dbReference>
<evidence type="ECO:0000259" key="13">
    <source>
        <dbReference type="PROSITE" id="PS50109"/>
    </source>
</evidence>
<protein>
    <recommendedName>
        <fullName evidence="3">histidine kinase</fullName>
        <ecNumber evidence="3">2.7.13.3</ecNumber>
    </recommendedName>
</protein>
<sequence>MKMSLKQWLGLPMLGTVFGCLFLFWLIIGALVGHWLSLTLIFVLLFFCTIAIFYYFFRTMLTVTDEALTTIKRFTEGSFNLSASDRWNRSANPLNDEIYRLSSFLLNMRRSFQNQQDQLSALIENIGSPFLFIDSHGRIRLANELFQQIFDNKIDSHGDLKYDQVIKNKAIIAMIARTFQIKTDVHDTLVVPVGIERKHFDVHSIPIRRGHGHSKGLVVIFHDITRLKKLEKVRKDFVANVSHELRTPVTSLKGFAETLLEDSQISDEDREKFLTIILKESDRLQLLIQDLLELSKIEDEHFQLNKEAVDVARIAQETIELLKETARKKEISVQFNTSGTTVASGDSARLKQMFVNIINNAIAYSPEKSHISVEVAEEGNAVIFRTTDTGIGIVKEEIPRIFERFYRVDRARSRNSGGTGLGLAIVKHLTEAHNGRIEVESEQGVGTTFSIYLNKYVQKE</sequence>
<evidence type="ECO:0000256" key="4">
    <source>
        <dbReference type="ARBA" id="ARBA00022475"/>
    </source>
</evidence>
<evidence type="ECO:0000256" key="2">
    <source>
        <dbReference type="ARBA" id="ARBA00004236"/>
    </source>
</evidence>
<dbReference type="GO" id="GO:0005886">
    <property type="term" value="C:plasma membrane"/>
    <property type="evidence" value="ECO:0007669"/>
    <property type="project" value="UniProtKB-SubCell"/>
</dbReference>
<feature type="domain" description="Histidine kinase" evidence="13">
    <location>
        <begin position="240"/>
        <end position="457"/>
    </location>
</feature>
<dbReference type="GO" id="GO:0016036">
    <property type="term" value="P:cellular response to phosphate starvation"/>
    <property type="evidence" value="ECO:0007669"/>
    <property type="project" value="TreeGrafter"/>
</dbReference>
<comment type="subcellular location">
    <subcellularLocation>
        <location evidence="2">Cell membrane</location>
    </subcellularLocation>
</comment>
<keyword evidence="15" id="KW-1185">Reference proteome</keyword>
<keyword evidence="11 12" id="KW-0472">Membrane</keyword>
<keyword evidence="5" id="KW-0597">Phosphoprotein</keyword>
<keyword evidence="4" id="KW-1003">Cell membrane</keyword>
<dbReference type="GO" id="GO:0004721">
    <property type="term" value="F:phosphoprotein phosphatase activity"/>
    <property type="evidence" value="ECO:0007669"/>
    <property type="project" value="TreeGrafter"/>
</dbReference>
<evidence type="ECO:0000256" key="10">
    <source>
        <dbReference type="ARBA" id="ARBA00023012"/>
    </source>
</evidence>
<dbReference type="EC" id="2.7.13.3" evidence="3"/>
<dbReference type="CDD" id="cd00075">
    <property type="entry name" value="HATPase"/>
    <property type="match status" value="1"/>
</dbReference>
<dbReference type="Gene3D" id="3.30.450.20">
    <property type="entry name" value="PAS domain"/>
    <property type="match status" value="1"/>
</dbReference>
<dbReference type="Pfam" id="PF02518">
    <property type="entry name" value="HATPase_c"/>
    <property type="match status" value="1"/>
</dbReference>
<evidence type="ECO:0000313" key="15">
    <source>
        <dbReference type="Proteomes" id="UP000628775"/>
    </source>
</evidence>
<accession>A0A8J2VS79</accession>
<comment type="catalytic activity">
    <reaction evidence="1">
        <text>ATP + protein L-histidine = ADP + protein N-phospho-L-histidine.</text>
        <dbReference type="EC" id="2.7.13.3"/>
    </reaction>
</comment>
<dbReference type="FunFam" id="3.30.565.10:FF:000023">
    <property type="entry name" value="PAS domain-containing sensor histidine kinase"/>
    <property type="match status" value="1"/>
</dbReference>
<dbReference type="InterPro" id="IPR003594">
    <property type="entry name" value="HATPase_dom"/>
</dbReference>
<reference evidence="14" key="2">
    <citation type="submission" date="2020-09" db="EMBL/GenBank/DDBJ databases">
        <authorList>
            <person name="Sun Q."/>
            <person name="Zhou Y."/>
        </authorList>
    </citation>
    <scope>NUCLEOTIDE SEQUENCE</scope>
    <source>
        <strain evidence="14">CGMCC 1.15371</strain>
    </source>
</reference>
<dbReference type="EMBL" id="BMIR01000005">
    <property type="protein sequence ID" value="GGE37226.1"/>
    <property type="molecule type" value="Genomic_DNA"/>
</dbReference>
<dbReference type="Gene3D" id="1.10.287.130">
    <property type="match status" value="1"/>
</dbReference>
<keyword evidence="8" id="KW-0418">Kinase</keyword>
<dbReference type="InterPro" id="IPR013767">
    <property type="entry name" value="PAS_fold"/>
</dbReference>
<dbReference type="SMART" id="SM00388">
    <property type="entry name" value="HisKA"/>
    <property type="match status" value="1"/>
</dbReference>
<dbReference type="InterPro" id="IPR003661">
    <property type="entry name" value="HisK_dim/P_dom"/>
</dbReference>
<dbReference type="GO" id="GO:0000155">
    <property type="term" value="F:phosphorelay sensor kinase activity"/>
    <property type="evidence" value="ECO:0007669"/>
    <property type="project" value="InterPro"/>
</dbReference>
<comment type="caution">
    <text evidence="14">The sequence shown here is derived from an EMBL/GenBank/DDBJ whole genome shotgun (WGS) entry which is preliminary data.</text>
</comment>
<dbReference type="CDD" id="cd00082">
    <property type="entry name" value="HisKA"/>
    <property type="match status" value="1"/>
</dbReference>
<dbReference type="GO" id="GO:0005524">
    <property type="term" value="F:ATP binding"/>
    <property type="evidence" value="ECO:0007669"/>
    <property type="project" value="UniProtKB-KW"/>
</dbReference>
<keyword evidence="7" id="KW-0547">Nucleotide-binding</keyword>